<evidence type="ECO:0000313" key="2">
    <source>
        <dbReference type="Proteomes" id="UP000244056"/>
    </source>
</evidence>
<dbReference type="EMBL" id="CP020114">
    <property type="protein sequence ID" value="AVZ31102.1"/>
    <property type="molecule type" value="Genomic_DNA"/>
</dbReference>
<accession>A0A2S0Q9R6</accession>
<proteinExistence type="predicted"/>
<dbReference type="RefSeq" id="WP_006198543.1">
    <property type="nucleotide sequence ID" value="NZ_CAWNZE010000001.1"/>
</dbReference>
<dbReference type="KEGG" id="nsp:BMF81_03465"/>
<dbReference type="GeneID" id="78018735"/>
<reference evidence="1 2" key="1">
    <citation type="submission" date="2017-03" db="EMBL/GenBank/DDBJ databases">
        <title>Comparative genomics of the toxic Baltic Sea cyanobacteria Nodularia spumigena UHCC 0039 and its response on varying salinity.</title>
        <authorList>
            <person name="Teikari J.E."/>
        </authorList>
    </citation>
    <scope>NUCLEOTIDE SEQUENCE [LARGE SCALE GENOMIC DNA]</scope>
    <source>
        <strain evidence="1 2">UHCC 0039</strain>
    </source>
</reference>
<evidence type="ECO:0000313" key="1">
    <source>
        <dbReference type="EMBL" id="AVZ31102.1"/>
    </source>
</evidence>
<dbReference type="Proteomes" id="UP000244056">
    <property type="component" value="Chromosome"/>
</dbReference>
<protein>
    <submittedName>
        <fullName evidence="1">Uncharacterized protein</fullName>
    </submittedName>
</protein>
<name>A0A2S0Q9R6_NODSP</name>
<organism evidence="1 2">
    <name type="scientific">Nodularia spumigena UHCC 0039</name>
    <dbReference type="NCBI Taxonomy" id="1914872"/>
    <lineage>
        <taxon>Bacteria</taxon>
        <taxon>Bacillati</taxon>
        <taxon>Cyanobacteriota</taxon>
        <taxon>Cyanophyceae</taxon>
        <taxon>Nostocales</taxon>
        <taxon>Nodulariaceae</taxon>
        <taxon>Nodularia</taxon>
    </lineage>
</organism>
<gene>
    <name evidence="1" type="ORF">BMF81_03465</name>
</gene>
<sequence length="68" mass="7735">MKSKIIFNLSVFLILYGVGDPGIIVIAKLQNSQDLRQIQKAWRANLKTRKFEAISTKAIVCQNLDLYP</sequence>
<dbReference type="AlphaFoldDB" id="A0A2S0Q9R6"/>